<gene>
    <name evidence="3" type="ORF">GGI15_004198</name>
</gene>
<dbReference type="PANTHER" id="PTHR12452">
    <property type="entry name" value="42-9-9 PROTEIN-RELATED"/>
    <property type="match status" value="1"/>
</dbReference>
<sequence>MKCVRVGSPEKFDELVKQALSDSDAVFVLFFGREDPSTNLSWCSDCVVADPKVRRAIGTVDGSILLEVPIDRKSDIDSPSNVYRSRKDTKIERVPTLLRWTPDGPSDIRLIEDECTEALIKEYVVKTTP</sequence>
<proteinExistence type="inferred from homology"/>
<dbReference type="AlphaFoldDB" id="A0A9W8LFZ7"/>
<dbReference type="OrthoDB" id="78947at2759"/>
<dbReference type="InterPro" id="IPR045108">
    <property type="entry name" value="TXNDC17-like"/>
</dbReference>
<dbReference type="SUPFAM" id="SSF52833">
    <property type="entry name" value="Thioredoxin-like"/>
    <property type="match status" value="1"/>
</dbReference>
<evidence type="ECO:0000259" key="2">
    <source>
        <dbReference type="Pfam" id="PF06110"/>
    </source>
</evidence>
<dbReference type="EMBL" id="JANBUM010000355">
    <property type="protein sequence ID" value="KAJ2778356.1"/>
    <property type="molecule type" value="Genomic_DNA"/>
</dbReference>
<dbReference type="InterPro" id="IPR036249">
    <property type="entry name" value="Thioredoxin-like_sf"/>
</dbReference>
<dbReference type="Gene3D" id="3.40.30.10">
    <property type="entry name" value="Glutaredoxin"/>
    <property type="match status" value="1"/>
</dbReference>
<dbReference type="Proteomes" id="UP001140172">
    <property type="component" value="Unassembled WGS sequence"/>
</dbReference>
<organism evidence="3 4">
    <name type="scientific">Coemansia interrupta</name>
    <dbReference type="NCBI Taxonomy" id="1126814"/>
    <lineage>
        <taxon>Eukaryota</taxon>
        <taxon>Fungi</taxon>
        <taxon>Fungi incertae sedis</taxon>
        <taxon>Zoopagomycota</taxon>
        <taxon>Kickxellomycotina</taxon>
        <taxon>Kickxellomycetes</taxon>
        <taxon>Kickxellales</taxon>
        <taxon>Kickxellaceae</taxon>
        <taxon>Coemansia</taxon>
    </lineage>
</organism>
<dbReference type="PANTHER" id="PTHR12452:SF0">
    <property type="entry name" value="THIOREDOXIN DOMAIN-CONTAINING PROTEIN 17"/>
    <property type="match status" value="1"/>
</dbReference>
<dbReference type="GO" id="GO:0047134">
    <property type="term" value="F:protein-disulfide reductase [NAD(P)H] activity"/>
    <property type="evidence" value="ECO:0007669"/>
    <property type="project" value="InterPro"/>
</dbReference>
<comment type="similarity">
    <text evidence="1">Belongs to the thioredoxin family.</text>
</comment>
<dbReference type="Pfam" id="PF06110">
    <property type="entry name" value="TXD17-like_Trx"/>
    <property type="match status" value="1"/>
</dbReference>
<name>A0A9W8LFZ7_9FUNG</name>
<comment type="caution">
    <text evidence="3">The sequence shown here is derived from an EMBL/GenBank/DDBJ whole genome shotgun (WGS) entry which is preliminary data.</text>
</comment>
<reference evidence="3" key="1">
    <citation type="submission" date="2022-07" db="EMBL/GenBank/DDBJ databases">
        <title>Phylogenomic reconstructions and comparative analyses of Kickxellomycotina fungi.</title>
        <authorList>
            <person name="Reynolds N.K."/>
            <person name="Stajich J.E."/>
            <person name="Barry K."/>
            <person name="Grigoriev I.V."/>
            <person name="Crous P."/>
            <person name="Smith M.E."/>
        </authorList>
    </citation>
    <scope>NUCLEOTIDE SEQUENCE</scope>
    <source>
        <strain evidence="3">BCRC 34489</strain>
    </source>
</reference>
<dbReference type="InterPro" id="IPR010357">
    <property type="entry name" value="TXNDC17_dom"/>
</dbReference>
<evidence type="ECO:0000313" key="4">
    <source>
        <dbReference type="Proteomes" id="UP001140172"/>
    </source>
</evidence>
<protein>
    <recommendedName>
        <fullName evidence="2">Thioredoxin domain-containing protein</fullName>
    </recommendedName>
</protein>
<feature type="domain" description="Thioredoxin" evidence="2">
    <location>
        <begin position="10"/>
        <end position="118"/>
    </location>
</feature>
<evidence type="ECO:0000256" key="1">
    <source>
        <dbReference type="ARBA" id="ARBA00008987"/>
    </source>
</evidence>
<dbReference type="GO" id="GO:0005829">
    <property type="term" value="C:cytosol"/>
    <property type="evidence" value="ECO:0007669"/>
    <property type="project" value="TreeGrafter"/>
</dbReference>
<accession>A0A9W8LFZ7</accession>
<evidence type="ECO:0000313" key="3">
    <source>
        <dbReference type="EMBL" id="KAJ2778356.1"/>
    </source>
</evidence>
<keyword evidence="4" id="KW-1185">Reference proteome</keyword>